<evidence type="ECO:0000313" key="2">
    <source>
        <dbReference type="EMBL" id="GIE45620.1"/>
    </source>
</evidence>
<dbReference type="InterPro" id="IPR036736">
    <property type="entry name" value="ACP-like_sf"/>
</dbReference>
<dbReference type="RefSeq" id="WP_188119221.1">
    <property type="nucleotide sequence ID" value="NZ_BOMP01000168.1"/>
</dbReference>
<evidence type="ECO:0000313" key="5">
    <source>
        <dbReference type="Proteomes" id="UP000631312"/>
    </source>
</evidence>
<reference evidence="3 4" key="1">
    <citation type="submission" date="2020-08" db="EMBL/GenBank/DDBJ databases">
        <title>Sequencing the genomes of 1000 actinobacteria strains.</title>
        <authorList>
            <person name="Klenk H.-P."/>
        </authorList>
    </citation>
    <scope>NUCLEOTIDE SEQUENCE [LARGE SCALE GENOMIC DNA]</scope>
    <source>
        <strain evidence="3 4">DSM 43150</strain>
    </source>
</reference>
<name>A0A7W7H9J6_9ACTN</name>
<dbReference type="PROSITE" id="PS50075">
    <property type="entry name" value="CARRIER"/>
    <property type="match status" value="1"/>
</dbReference>
<dbReference type="InterPro" id="IPR009081">
    <property type="entry name" value="PP-bd_ACP"/>
</dbReference>
<sequence>MASQAFTENDLRTLLLAVGADPGIGSADYGRSFTDLDLDSLARTEIATRIQDRYGVEVEPRLDADSTPESLRSLVNDLAAANS</sequence>
<gene>
    <name evidence="2" type="ORF">Alo02nite_85180</name>
    <name evidence="3" type="ORF">BJ964_000587</name>
</gene>
<protein>
    <submittedName>
        <fullName evidence="3">Acyl carrier protein</fullName>
    </submittedName>
</protein>
<dbReference type="EMBL" id="JACHNC010000001">
    <property type="protein sequence ID" value="MBB4746426.1"/>
    <property type="molecule type" value="Genomic_DNA"/>
</dbReference>
<dbReference type="AlphaFoldDB" id="A0A7W7H9J6"/>
<dbReference type="Proteomes" id="UP000631312">
    <property type="component" value="Unassembled WGS sequence"/>
</dbReference>
<evidence type="ECO:0000313" key="3">
    <source>
        <dbReference type="EMBL" id="MBB4746426.1"/>
    </source>
</evidence>
<dbReference type="Pfam" id="PF00550">
    <property type="entry name" value="PP-binding"/>
    <property type="match status" value="1"/>
</dbReference>
<comment type="caution">
    <text evidence="3">The sequence shown here is derived from an EMBL/GenBank/DDBJ whole genome shotgun (WGS) entry which is preliminary data.</text>
</comment>
<evidence type="ECO:0000259" key="1">
    <source>
        <dbReference type="PROSITE" id="PS50075"/>
    </source>
</evidence>
<dbReference type="Proteomes" id="UP000590511">
    <property type="component" value="Unassembled WGS sequence"/>
</dbReference>
<dbReference type="Gene3D" id="1.10.1200.10">
    <property type="entry name" value="ACP-like"/>
    <property type="match status" value="1"/>
</dbReference>
<keyword evidence="5" id="KW-1185">Reference proteome</keyword>
<dbReference type="SUPFAM" id="SSF47336">
    <property type="entry name" value="ACP-like"/>
    <property type="match status" value="1"/>
</dbReference>
<reference evidence="2 5" key="2">
    <citation type="submission" date="2021-01" db="EMBL/GenBank/DDBJ databases">
        <title>Whole genome shotgun sequence of Actinoplanes lobatus NBRC 12513.</title>
        <authorList>
            <person name="Komaki H."/>
            <person name="Tamura T."/>
        </authorList>
    </citation>
    <scope>NUCLEOTIDE SEQUENCE [LARGE SCALE GENOMIC DNA]</scope>
    <source>
        <strain evidence="2 5">NBRC 12513</strain>
    </source>
</reference>
<accession>A0A7W7H9J6</accession>
<dbReference type="EMBL" id="BOMP01000168">
    <property type="protein sequence ID" value="GIE45620.1"/>
    <property type="molecule type" value="Genomic_DNA"/>
</dbReference>
<organism evidence="3 4">
    <name type="scientific">Actinoplanes lobatus</name>
    <dbReference type="NCBI Taxonomy" id="113568"/>
    <lineage>
        <taxon>Bacteria</taxon>
        <taxon>Bacillati</taxon>
        <taxon>Actinomycetota</taxon>
        <taxon>Actinomycetes</taxon>
        <taxon>Micromonosporales</taxon>
        <taxon>Micromonosporaceae</taxon>
        <taxon>Actinoplanes</taxon>
    </lineage>
</organism>
<evidence type="ECO:0000313" key="4">
    <source>
        <dbReference type="Proteomes" id="UP000590511"/>
    </source>
</evidence>
<proteinExistence type="predicted"/>
<feature type="domain" description="Carrier" evidence="1">
    <location>
        <begin position="2"/>
        <end position="82"/>
    </location>
</feature>